<organism evidence="2 3">
    <name type="scientific">Nothophoma quercina</name>
    <dbReference type="NCBI Taxonomy" id="749835"/>
    <lineage>
        <taxon>Eukaryota</taxon>
        <taxon>Fungi</taxon>
        <taxon>Dikarya</taxon>
        <taxon>Ascomycota</taxon>
        <taxon>Pezizomycotina</taxon>
        <taxon>Dothideomycetes</taxon>
        <taxon>Pleosporomycetidae</taxon>
        <taxon>Pleosporales</taxon>
        <taxon>Pleosporineae</taxon>
        <taxon>Didymellaceae</taxon>
        <taxon>Nothophoma</taxon>
    </lineage>
</organism>
<feature type="region of interest" description="Disordered" evidence="1">
    <location>
        <begin position="437"/>
        <end position="464"/>
    </location>
</feature>
<name>A0ABR3RXA0_9PLEO</name>
<reference evidence="2 3" key="1">
    <citation type="submission" date="2024-02" db="EMBL/GenBank/DDBJ databases">
        <title>De novo assembly and annotation of 12 fungi associated with fruit tree decline syndrome in Ontario, Canada.</title>
        <authorList>
            <person name="Sulman M."/>
            <person name="Ellouze W."/>
            <person name="Ilyukhin E."/>
        </authorList>
    </citation>
    <scope>NUCLEOTIDE SEQUENCE [LARGE SCALE GENOMIC DNA]</scope>
    <source>
        <strain evidence="2 3">M97-236</strain>
    </source>
</reference>
<protein>
    <submittedName>
        <fullName evidence="2">Uncharacterized protein</fullName>
    </submittedName>
</protein>
<feature type="compositionally biased region" description="Low complexity" evidence="1">
    <location>
        <begin position="191"/>
        <end position="201"/>
    </location>
</feature>
<dbReference type="Proteomes" id="UP001521222">
    <property type="component" value="Unassembled WGS sequence"/>
</dbReference>
<feature type="compositionally biased region" description="Polar residues" evidence="1">
    <location>
        <begin position="133"/>
        <end position="148"/>
    </location>
</feature>
<feature type="compositionally biased region" description="Basic and acidic residues" evidence="1">
    <location>
        <begin position="511"/>
        <end position="523"/>
    </location>
</feature>
<evidence type="ECO:0000313" key="3">
    <source>
        <dbReference type="Proteomes" id="UP001521222"/>
    </source>
</evidence>
<feature type="region of interest" description="Disordered" evidence="1">
    <location>
        <begin position="119"/>
        <end position="201"/>
    </location>
</feature>
<feature type="region of interest" description="Disordered" evidence="1">
    <location>
        <begin position="485"/>
        <end position="532"/>
    </location>
</feature>
<gene>
    <name evidence="2" type="ORF">SLS59_001395</name>
</gene>
<proteinExistence type="predicted"/>
<keyword evidence="3" id="KW-1185">Reference proteome</keyword>
<evidence type="ECO:0000313" key="2">
    <source>
        <dbReference type="EMBL" id="KAL1609032.1"/>
    </source>
</evidence>
<feature type="compositionally biased region" description="Low complexity" evidence="1">
    <location>
        <begin position="307"/>
        <end position="318"/>
    </location>
</feature>
<evidence type="ECO:0000256" key="1">
    <source>
        <dbReference type="SAM" id="MobiDB-lite"/>
    </source>
</evidence>
<feature type="compositionally biased region" description="Polar residues" evidence="1">
    <location>
        <begin position="33"/>
        <end position="59"/>
    </location>
</feature>
<comment type="caution">
    <text evidence="2">The sequence shown here is derived from an EMBL/GenBank/DDBJ whole genome shotgun (WGS) entry which is preliminary data.</text>
</comment>
<feature type="compositionally biased region" description="Low complexity" evidence="1">
    <location>
        <begin position="246"/>
        <end position="258"/>
    </location>
</feature>
<dbReference type="EMBL" id="JAKIXB020000004">
    <property type="protein sequence ID" value="KAL1609032.1"/>
    <property type="molecule type" value="Genomic_DNA"/>
</dbReference>
<feature type="compositionally biased region" description="Low complexity" evidence="1">
    <location>
        <begin position="70"/>
        <end position="92"/>
    </location>
</feature>
<feature type="region of interest" description="Disordered" evidence="1">
    <location>
        <begin position="1"/>
        <end position="104"/>
    </location>
</feature>
<sequence>MAPGTDLTAQSPPAAPRIPKLKYRNPLPAEDQISLSSQTSQKTPRPPLQRQTSATSSDVPPSPYRPSFETTASTTSSSLASTPSSTSSSNDSKTSKKKKKSNSVFGFLSLKEPSQAALEQFAELQRKQGNGKGTVSPSNSSIKTSGTFASKKLPENVPKVNSKWDGIPDAVKKRHSTATTATRTSRDTKRSSGSSFGSKGSHISALPWNTSEFSVMSNESRGPPNSIMSVPSGINADVYHNGHYIPSSPSESSLGQPSHYFPEEPMASGALPVESSRTSLDAEAGPPSIGPYPTTNLETIPDESESLRSASPASSTDSVDTIVRAEADAIFKKMNDRPQQQSFWGGAASAVQTPDGSESTVPESHDFLFEIPSSTPSQKNDSPMASPAAPYVAPTIRYTEQPAQQPAHYVPSTVHDNPPPVPHYSPSRLVQNFSRPMASTTPTKQPNFFQPAPPPPVAPSSLRSRAMSSGLPTLYENSIASTESLETIRDDSDARSIAPSLTPSSIAPSELSEHWHQSSRDRLGLGGQLRKSDVLPWKTADDTLGKPKNRHRLSLLMKGALRS</sequence>
<accession>A0ABR3RXA0</accession>
<feature type="region of interest" description="Disordered" evidence="1">
    <location>
        <begin position="241"/>
        <end position="320"/>
    </location>
</feature>